<feature type="transmembrane region" description="Helical" evidence="1">
    <location>
        <begin position="76"/>
        <end position="96"/>
    </location>
</feature>
<organism evidence="2 3">
    <name type="scientific">Candidatus Eubacterium avistercoris</name>
    <dbReference type="NCBI Taxonomy" id="2838567"/>
    <lineage>
        <taxon>Bacteria</taxon>
        <taxon>Bacillati</taxon>
        <taxon>Bacillota</taxon>
        <taxon>Clostridia</taxon>
        <taxon>Eubacteriales</taxon>
        <taxon>Eubacteriaceae</taxon>
        <taxon>Eubacterium</taxon>
    </lineage>
</organism>
<comment type="caution">
    <text evidence="2">The sequence shown here is derived from an EMBL/GenBank/DDBJ whole genome shotgun (WGS) entry which is preliminary data.</text>
</comment>
<dbReference type="Pfam" id="PF13782">
    <property type="entry name" value="SpoVAB"/>
    <property type="match status" value="1"/>
</dbReference>
<keyword evidence="1" id="KW-0472">Membrane</keyword>
<proteinExistence type="predicted"/>
<dbReference type="AlphaFoldDB" id="A0A9D2D286"/>
<feature type="transmembrane region" description="Helical" evidence="1">
    <location>
        <begin position="116"/>
        <end position="139"/>
    </location>
</feature>
<keyword evidence="1" id="KW-1133">Transmembrane helix</keyword>
<name>A0A9D2D286_9FIRM</name>
<keyword evidence="1" id="KW-0812">Transmembrane</keyword>
<dbReference type="Proteomes" id="UP000824024">
    <property type="component" value="Unassembled WGS sequence"/>
</dbReference>
<reference evidence="2" key="1">
    <citation type="journal article" date="2021" name="PeerJ">
        <title>Extensive microbial diversity within the chicken gut microbiome revealed by metagenomics and culture.</title>
        <authorList>
            <person name="Gilroy R."/>
            <person name="Ravi A."/>
            <person name="Getino M."/>
            <person name="Pursley I."/>
            <person name="Horton D.L."/>
            <person name="Alikhan N.F."/>
            <person name="Baker D."/>
            <person name="Gharbi K."/>
            <person name="Hall N."/>
            <person name="Watson M."/>
            <person name="Adriaenssens E.M."/>
            <person name="Foster-Nyarko E."/>
            <person name="Jarju S."/>
            <person name="Secka A."/>
            <person name="Antonio M."/>
            <person name="Oren A."/>
            <person name="Chaudhuri R.R."/>
            <person name="La Ragione R."/>
            <person name="Hildebrand F."/>
            <person name="Pallen M.J."/>
        </authorList>
    </citation>
    <scope>NUCLEOTIDE SEQUENCE</scope>
    <source>
        <strain evidence="2">CHK192-9172</strain>
    </source>
</reference>
<feature type="transmembrane region" description="Helical" evidence="1">
    <location>
        <begin position="49"/>
        <end position="69"/>
    </location>
</feature>
<accession>A0A9D2D286</accession>
<sequence length="141" mass="14676">MLIKEIVLAALGLICGGATSAGTFALITSVGVVPRLAGKSSTAIHVMAYENAIIAGGITGNILSVFFGIPIPIGIWLPAVFGIFAGIFVGCLAAALAEVLQVWPVIFRRSGLKYGLNAGMFCFAMGKLAGALYFFLCLYKK</sequence>
<protein>
    <submittedName>
        <fullName evidence="2">Stage V sporulation protein AB</fullName>
    </submittedName>
</protein>
<dbReference type="EMBL" id="DXCH01000127">
    <property type="protein sequence ID" value="HIZ07169.1"/>
    <property type="molecule type" value="Genomic_DNA"/>
</dbReference>
<gene>
    <name evidence="2" type="ORF">IAA08_04445</name>
</gene>
<evidence type="ECO:0000313" key="3">
    <source>
        <dbReference type="Proteomes" id="UP000824024"/>
    </source>
</evidence>
<reference evidence="2" key="2">
    <citation type="submission" date="2021-04" db="EMBL/GenBank/DDBJ databases">
        <authorList>
            <person name="Gilroy R."/>
        </authorList>
    </citation>
    <scope>NUCLEOTIDE SEQUENCE</scope>
    <source>
        <strain evidence="2">CHK192-9172</strain>
    </source>
</reference>
<evidence type="ECO:0000313" key="2">
    <source>
        <dbReference type="EMBL" id="HIZ07169.1"/>
    </source>
</evidence>
<dbReference type="InterPro" id="IPR020144">
    <property type="entry name" value="SpoVAB"/>
</dbReference>
<evidence type="ECO:0000256" key="1">
    <source>
        <dbReference type="SAM" id="Phobius"/>
    </source>
</evidence>